<keyword evidence="3" id="KW-1185">Reference proteome</keyword>
<dbReference type="Proteomes" id="UP001162734">
    <property type="component" value="Chromosome"/>
</dbReference>
<accession>A0ABN6N9X5</accession>
<evidence type="ECO:0000313" key="3">
    <source>
        <dbReference type="Proteomes" id="UP001162734"/>
    </source>
</evidence>
<evidence type="ECO:0000313" key="2">
    <source>
        <dbReference type="EMBL" id="BDG10037.1"/>
    </source>
</evidence>
<gene>
    <name evidence="2" type="ORF">AMPC_31500</name>
</gene>
<proteinExistence type="predicted"/>
<name>A0ABN6N9X5_9BACT</name>
<reference evidence="3" key="1">
    <citation type="journal article" date="2022" name="Int. J. Syst. Evol. Microbiol.">
        <title>Anaeromyxobacter oryzae sp. nov., Anaeromyxobacter diazotrophicus sp. nov. and Anaeromyxobacter paludicola sp. nov., isolated from paddy soils.</title>
        <authorList>
            <person name="Itoh H."/>
            <person name="Xu Z."/>
            <person name="Mise K."/>
            <person name="Masuda Y."/>
            <person name="Ushijima N."/>
            <person name="Hayakawa C."/>
            <person name="Shiratori Y."/>
            <person name="Senoo K."/>
        </authorList>
    </citation>
    <scope>NUCLEOTIDE SEQUENCE [LARGE SCALE GENOMIC DNA]</scope>
    <source>
        <strain evidence="3">Red630</strain>
    </source>
</reference>
<dbReference type="RefSeq" id="WP_248342432.1">
    <property type="nucleotide sequence ID" value="NZ_AP025592.1"/>
</dbReference>
<evidence type="ECO:0000256" key="1">
    <source>
        <dbReference type="SAM" id="MobiDB-lite"/>
    </source>
</evidence>
<protein>
    <submittedName>
        <fullName evidence="2">Uncharacterized protein</fullName>
    </submittedName>
</protein>
<dbReference type="EMBL" id="AP025592">
    <property type="protein sequence ID" value="BDG10037.1"/>
    <property type="molecule type" value="Genomic_DNA"/>
</dbReference>
<feature type="region of interest" description="Disordered" evidence="1">
    <location>
        <begin position="1"/>
        <end position="28"/>
    </location>
</feature>
<organism evidence="2 3">
    <name type="scientific">Anaeromyxobacter paludicola</name>
    <dbReference type="NCBI Taxonomy" id="2918171"/>
    <lineage>
        <taxon>Bacteria</taxon>
        <taxon>Pseudomonadati</taxon>
        <taxon>Myxococcota</taxon>
        <taxon>Myxococcia</taxon>
        <taxon>Myxococcales</taxon>
        <taxon>Cystobacterineae</taxon>
        <taxon>Anaeromyxobacteraceae</taxon>
        <taxon>Anaeromyxobacter</taxon>
    </lineage>
</organism>
<sequence length="328" mass="35643">MRDQLADACRGEVSPDAPCGARAPAAEGSLRPGDWVEVRSPAEIASTLDGDGAVEGLPFMPEMVPWCGQRLRVALRAEHTCVHPPEGRLRRLRNAVTLEGLRCDGASHAGCQLGCALFWKECWLRPVTGPSAPAVPAGPAASADLANLPVHPRGAPDRWQCQGTALPAATSRGEPLWSPGQYVRMVEVRTFTARQVVEMLLAGGMRRVRKVLRRRASSPPAPAPSAAPLRVGDWVQVRGREEIFATLDEHGKLQGLAFGGDMEDYCGVRARVGARVERIIEEATGRLRTVRGTVILERVSCRRYLGCARAMPILWREAWLRPAPPPGR</sequence>